<feature type="domain" description="SusD-like N-terminal" evidence="7">
    <location>
        <begin position="94"/>
        <end position="234"/>
    </location>
</feature>
<dbReference type="Gene3D" id="1.25.40.390">
    <property type="match status" value="1"/>
</dbReference>
<reference evidence="8 9" key="2">
    <citation type="submission" date="2019-09" db="EMBL/GenBank/DDBJ databases">
        <authorList>
            <person name="Jin C."/>
        </authorList>
    </citation>
    <scope>NUCLEOTIDE SEQUENCE [LARGE SCALE GENOMIC DNA]</scope>
    <source>
        <strain evidence="8 9">BN140078</strain>
    </source>
</reference>
<dbReference type="InterPro" id="IPR012944">
    <property type="entry name" value="SusD_RagB_dom"/>
</dbReference>
<gene>
    <name evidence="8" type="ORF">F0L74_18380</name>
</gene>
<keyword evidence="3" id="KW-0732">Signal</keyword>
<dbReference type="RefSeq" id="WP_149839337.1">
    <property type="nucleotide sequence ID" value="NZ_VUOC01000003.1"/>
</dbReference>
<comment type="caution">
    <text evidence="8">The sequence shown here is derived from an EMBL/GenBank/DDBJ whole genome shotgun (WGS) entry which is preliminary data.</text>
</comment>
<reference evidence="8 9" key="1">
    <citation type="submission" date="2019-09" db="EMBL/GenBank/DDBJ databases">
        <title>Chitinophaga ginsengihumi sp. nov., isolated from soil of ginseng rhizosphere.</title>
        <authorList>
            <person name="Lee J."/>
        </authorList>
    </citation>
    <scope>NUCLEOTIDE SEQUENCE [LARGE SCALE GENOMIC DNA]</scope>
    <source>
        <strain evidence="8 9">BN140078</strain>
    </source>
</reference>
<protein>
    <submittedName>
        <fullName evidence="8">RagB/SusD family nutrient uptake outer membrane protein</fullName>
    </submittedName>
</protein>
<evidence type="ECO:0000259" key="6">
    <source>
        <dbReference type="Pfam" id="PF07980"/>
    </source>
</evidence>
<dbReference type="InterPro" id="IPR033985">
    <property type="entry name" value="SusD-like_N"/>
</dbReference>
<evidence type="ECO:0000256" key="3">
    <source>
        <dbReference type="ARBA" id="ARBA00022729"/>
    </source>
</evidence>
<keyword evidence="5" id="KW-0998">Cell outer membrane</keyword>
<proteinExistence type="inferred from homology"/>
<evidence type="ECO:0000259" key="7">
    <source>
        <dbReference type="Pfam" id="PF14322"/>
    </source>
</evidence>
<dbReference type="AlphaFoldDB" id="A0A5B2VRJ6"/>
<dbReference type="Proteomes" id="UP000324611">
    <property type="component" value="Unassembled WGS sequence"/>
</dbReference>
<evidence type="ECO:0000313" key="9">
    <source>
        <dbReference type="Proteomes" id="UP000324611"/>
    </source>
</evidence>
<name>A0A5B2VRJ6_9BACT</name>
<evidence type="ECO:0000256" key="4">
    <source>
        <dbReference type="ARBA" id="ARBA00023136"/>
    </source>
</evidence>
<organism evidence="8 9">
    <name type="scientific">Chitinophaga agrisoli</name>
    <dbReference type="NCBI Taxonomy" id="2607653"/>
    <lineage>
        <taxon>Bacteria</taxon>
        <taxon>Pseudomonadati</taxon>
        <taxon>Bacteroidota</taxon>
        <taxon>Chitinophagia</taxon>
        <taxon>Chitinophagales</taxon>
        <taxon>Chitinophagaceae</taxon>
        <taxon>Chitinophaga</taxon>
    </lineage>
</organism>
<feature type="domain" description="RagB/SusD" evidence="6">
    <location>
        <begin position="314"/>
        <end position="501"/>
    </location>
</feature>
<dbReference type="Pfam" id="PF07980">
    <property type="entry name" value="SusD_RagB"/>
    <property type="match status" value="1"/>
</dbReference>
<dbReference type="EMBL" id="VUOC01000003">
    <property type="protein sequence ID" value="KAA2241831.1"/>
    <property type="molecule type" value="Genomic_DNA"/>
</dbReference>
<comment type="subcellular location">
    <subcellularLocation>
        <location evidence="1">Cell outer membrane</location>
    </subcellularLocation>
</comment>
<dbReference type="InterPro" id="IPR011990">
    <property type="entry name" value="TPR-like_helical_dom_sf"/>
</dbReference>
<evidence type="ECO:0000313" key="8">
    <source>
        <dbReference type="EMBL" id="KAA2241831.1"/>
    </source>
</evidence>
<evidence type="ECO:0000256" key="1">
    <source>
        <dbReference type="ARBA" id="ARBA00004442"/>
    </source>
</evidence>
<sequence length="501" mass="55154">MKNLFAILSIIAFMIVLSISCKKSWLDPPPENTRIQDDSTFARPENATRFVNACYAQLNDWNEHVFSWIGISSITSDDADKGSFPGDVGADKDQMDNFTYTATSLSPSEVWSGNFVGVGRCNQAIDNLPRFTNVPQALRDRLVAEAKFLRAYYYFNLVRCYGDVPLVDSVYSSDNIEQIVGLYTRSPKSEIYALIIRDLTDAAGALPVKSAYGAADVGRATQGAALGLLAKVQLYQKNWAAAIAASDQVITSGEYSLEPDYALLWRQTTENGRESLFEVQAQNGQEGWATGGYSETQRARATVINGFNGWGFNSPSASLEAAYEPGDVRKAGTMYFAGQTLWDGAIIDIDAANPRYNYKSYSSMTQETNYDGWFTGKNIRILRYGEILLINAEAANEAGQPGKALAALNQVRARARGGVAGVLPDVTVTAQAALRDAIWRERRVELAMEHDRFFDLVRQGRAGTVLRAQGKNFVDGKHEVFPIPLNQIIVSQGRLTQNPGY</sequence>
<evidence type="ECO:0000256" key="5">
    <source>
        <dbReference type="ARBA" id="ARBA00023237"/>
    </source>
</evidence>
<evidence type="ECO:0000256" key="2">
    <source>
        <dbReference type="ARBA" id="ARBA00006275"/>
    </source>
</evidence>
<accession>A0A5B2VRJ6</accession>
<dbReference type="PROSITE" id="PS51257">
    <property type="entry name" value="PROKAR_LIPOPROTEIN"/>
    <property type="match status" value="1"/>
</dbReference>
<comment type="similarity">
    <text evidence="2">Belongs to the SusD family.</text>
</comment>
<dbReference type="SUPFAM" id="SSF48452">
    <property type="entry name" value="TPR-like"/>
    <property type="match status" value="1"/>
</dbReference>
<dbReference type="Pfam" id="PF14322">
    <property type="entry name" value="SusD-like_3"/>
    <property type="match status" value="1"/>
</dbReference>
<dbReference type="GO" id="GO:0009279">
    <property type="term" value="C:cell outer membrane"/>
    <property type="evidence" value="ECO:0007669"/>
    <property type="project" value="UniProtKB-SubCell"/>
</dbReference>
<keyword evidence="4" id="KW-0472">Membrane</keyword>
<keyword evidence="9" id="KW-1185">Reference proteome</keyword>
<dbReference type="CDD" id="cd08977">
    <property type="entry name" value="SusD"/>
    <property type="match status" value="1"/>
</dbReference>